<keyword evidence="2" id="KW-0472">Membrane</keyword>
<feature type="transmembrane region" description="Helical" evidence="2">
    <location>
        <begin position="21"/>
        <end position="44"/>
    </location>
</feature>
<evidence type="ECO:0000313" key="5">
    <source>
        <dbReference type="Proteomes" id="UP000076925"/>
    </source>
</evidence>
<keyword evidence="2" id="KW-1133">Transmembrane helix</keyword>
<name>A0A139WVF6_9CYAN</name>
<protein>
    <recommendedName>
        <fullName evidence="3">EamA domain-containing protein</fullName>
    </recommendedName>
</protein>
<comment type="similarity">
    <text evidence="1">Belongs to the EamA transporter family.</text>
</comment>
<feature type="transmembrane region" description="Helical" evidence="2">
    <location>
        <begin position="88"/>
        <end position="105"/>
    </location>
</feature>
<keyword evidence="2" id="KW-0812">Transmembrane</keyword>
<dbReference type="SUPFAM" id="SSF103481">
    <property type="entry name" value="Multidrug resistance efflux transporter EmrE"/>
    <property type="match status" value="1"/>
</dbReference>
<gene>
    <name evidence="4" type="ORF">WA1_42615</name>
</gene>
<feature type="transmembrane region" description="Helical" evidence="2">
    <location>
        <begin position="166"/>
        <end position="185"/>
    </location>
</feature>
<sequence length="246" mass="26641">MGIQLPYTLWKSRFRISPSSPHLIGLLAMLLTVFAWAIAANVANHLFLAGVQPFELAGASAIVATFGLAILDSLFGRSHAQPINRQQFALGLILVGLVGSDYLAIQRLPVAVAIVLLFTAPILVVLWTALTSRRLPSRPVLVALSLSILGIMLVSNLLASIELVDWFGILVGLSTAVFFAAYIVLNERVSGTQETIGVMLKVFAIASLFWIAYQLTQGIPWRLFAPENILSVFYVGLAGNFCTFAQ</sequence>
<dbReference type="InterPro" id="IPR000620">
    <property type="entry name" value="EamA_dom"/>
</dbReference>
<evidence type="ECO:0000313" key="4">
    <source>
        <dbReference type="EMBL" id="KYC36404.1"/>
    </source>
</evidence>
<evidence type="ECO:0000259" key="3">
    <source>
        <dbReference type="Pfam" id="PF00892"/>
    </source>
</evidence>
<feature type="transmembrane region" description="Helical" evidence="2">
    <location>
        <begin position="197"/>
        <end position="216"/>
    </location>
</feature>
<dbReference type="Pfam" id="PF00892">
    <property type="entry name" value="EamA"/>
    <property type="match status" value="1"/>
</dbReference>
<dbReference type="EMBL" id="ANNX02000047">
    <property type="protein sequence ID" value="KYC36404.1"/>
    <property type="molecule type" value="Genomic_DNA"/>
</dbReference>
<feature type="transmembrane region" description="Helical" evidence="2">
    <location>
        <begin position="228"/>
        <end position="245"/>
    </location>
</feature>
<keyword evidence="5" id="KW-1185">Reference proteome</keyword>
<reference evidence="4 5" key="1">
    <citation type="journal article" date="2013" name="Genome Biol. Evol.">
        <title>Genomes of Stigonematalean cyanobacteria (subsection V) and the evolution of oxygenic photosynthesis from prokaryotes to plastids.</title>
        <authorList>
            <person name="Dagan T."/>
            <person name="Roettger M."/>
            <person name="Stucken K."/>
            <person name="Landan G."/>
            <person name="Koch R."/>
            <person name="Major P."/>
            <person name="Gould S.B."/>
            <person name="Goremykin V.V."/>
            <person name="Rippka R."/>
            <person name="Tandeau de Marsac N."/>
            <person name="Gugger M."/>
            <person name="Lockhart P.J."/>
            <person name="Allen J.F."/>
            <person name="Brune I."/>
            <person name="Maus I."/>
            <person name="Puhler A."/>
            <person name="Martin W.F."/>
        </authorList>
    </citation>
    <scope>NUCLEOTIDE SEQUENCE [LARGE SCALE GENOMIC DNA]</scope>
    <source>
        <strain evidence="4 5">PCC 7110</strain>
    </source>
</reference>
<evidence type="ECO:0000256" key="2">
    <source>
        <dbReference type="SAM" id="Phobius"/>
    </source>
</evidence>
<dbReference type="InterPro" id="IPR037185">
    <property type="entry name" value="EmrE-like"/>
</dbReference>
<organism evidence="4 5">
    <name type="scientific">Scytonema hofmannii PCC 7110</name>
    <dbReference type="NCBI Taxonomy" id="128403"/>
    <lineage>
        <taxon>Bacteria</taxon>
        <taxon>Bacillati</taxon>
        <taxon>Cyanobacteriota</taxon>
        <taxon>Cyanophyceae</taxon>
        <taxon>Nostocales</taxon>
        <taxon>Scytonemataceae</taxon>
        <taxon>Scytonema</taxon>
    </lineage>
</organism>
<feature type="transmembrane region" description="Helical" evidence="2">
    <location>
        <begin position="111"/>
        <end position="129"/>
    </location>
</feature>
<evidence type="ECO:0000256" key="1">
    <source>
        <dbReference type="ARBA" id="ARBA00007362"/>
    </source>
</evidence>
<dbReference type="AlphaFoldDB" id="A0A139WVF6"/>
<feature type="domain" description="EamA" evidence="3">
    <location>
        <begin position="24"/>
        <end position="155"/>
    </location>
</feature>
<proteinExistence type="inferred from homology"/>
<feature type="transmembrane region" description="Helical" evidence="2">
    <location>
        <begin position="141"/>
        <end position="160"/>
    </location>
</feature>
<dbReference type="STRING" id="128403.WA1_42615"/>
<feature type="transmembrane region" description="Helical" evidence="2">
    <location>
        <begin position="56"/>
        <end position="76"/>
    </location>
</feature>
<comment type="caution">
    <text evidence="4">The sequence shown here is derived from an EMBL/GenBank/DDBJ whole genome shotgun (WGS) entry which is preliminary data.</text>
</comment>
<dbReference type="GO" id="GO:0016020">
    <property type="term" value="C:membrane"/>
    <property type="evidence" value="ECO:0007669"/>
    <property type="project" value="InterPro"/>
</dbReference>
<accession>A0A139WVF6</accession>
<dbReference type="Proteomes" id="UP000076925">
    <property type="component" value="Unassembled WGS sequence"/>
</dbReference>